<name>A0A1M4VVE6_9FLAO</name>
<dbReference type="Proteomes" id="UP000184406">
    <property type="component" value="Unassembled WGS sequence"/>
</dbReference>
<feature type="transmembrane region" description="Helical" evidence="1">
    <location>
        <begin position="12"/>
        <end position="31"/>
    </location>
</feature>
<dbReference type="SUPFAM" id="SSF52047">
    <property type="entry name" value="RNI-like"/>
    <property type="match status" value="1"/>
</dbReference>
<dbReference type="AlphaFoldDB" id="A0A1M4VVE6"/>
<gene>
    <name evidence="3" type="ORF">SAMN03080594_1011113</name>
</gene>
<dbReference type="OrthoDB" id="1099022at2"/>
<dbReference type="GO" id="GO:0009055">
    <property type="term" value="F:electron transfer activity"/>
    <property type="evidence" value="ECO:0007669"/>
    <property type="project" value="InterPro"/>
</dbReference>
<reference evidence="4" key="1">
    <citation type="submission" date="2016-11" db="EMBL/GenBank/DDBJ databases">
        <authorList>
            <person name="Varghese N."/>
            <person name="Submissions S."/>
        </authorList>
    </citation>
    <scope>NUCLEOTIDE SEQUENCE [LARGE SCALE GENOMIC DNA]</scope>
    <source>
        <strain evidence="4">DSM 17539</strain>
    </source>
</reference>
<dbReference type="InterPro" id="IPR011429">
    <property type="entry name" value="Cyt_c_Planctomycete-type"/>
</dbReference>
<dbReference type="InterPro" id="IPR032675">
    <property type="entry name" value="LRR_dom_sf"/>
</dbReference>
<dbReference type="PANTHER" id="PTHR35889:SF3">
    <property type="entry name" value="F-BOX DOMAIN-CONTAINING PROTEIN"/>
    <property type="match status" value="1"/>
</dbReference>
<accession>A0A1M4VVE6</accession>
<dbReference type="GO" id="GO:0020037">
    <property type="term" value="F:heme binding"/>
    <property type="evidence" value="ECO:0007669"/>
    <property type="project" value="InterPro"/>
</dbReference>
<keyword evidence="1" id="KW-0812">Transmembrane</keyword>
<keyword evidence="4" id="KW-1185">Reference proteome</keyword>
<proteinExistence type="predicted"/>
<sequence length="478" mass="53409">MAQKNSTPWVDYVIFGLTVFLVFCLIFESFIDLPSLVAWLGRWHPLILHFPIVLLLMAAVIGLLNQIVPKLLLTIATLSALVTAITGFFLGTESVPKGDLIFWHQWMGAGVAFLAVVWYWLSTNHLQQTYLVKGIQVVLILLVGLTGHYGGMITHGEDFLALPRSKKLEKIPEDPLIYEHIVYRVLDNNCIGCHNPNKKKGELLMTNINELLQGGESGPALVLGDPGNSELIRRLHLPMEDEEHMPPDGKKPLTEDEIQILERWIALGASDTLKLSHLDNSEPLAGMVKKMMDSGTENSWAKLPKVADSTLQNLASDYVTIKRIASNSQALSISVFLPPEYDPKNITDLKRIANNIVELDLSGIPLGEKEMELVALCKNLEWLEVDRTPITDMEFAKIIGLENLRVLKAYETGISDESVAVLKDFKGLKSLYVWETQISDQGLSELREALPSLHLDYGIDPELKTEFIEKDTIVDSIQ</sequence>
<keyword evidence="1" id="KW-1133">Transmembrane helix</keyword>
<feature type="transmembrane region" description="Helical" evidence="1">
    <location>
        <begin position="102"/>
        <end position="121"/>
    </location>
</feature>
<dbReference type="Pfam" id="PF07635">
    <property type="entry name" value="PSCyt1"/>
    <property type="match status" value="1"/>
</dbReference>
<evidence type="ECO:0000259" key="2">
    <source>
        <dbReference type="Pfam" id="PF07635"/>
    </source>
</evidence>
<dbReference type="Gene3D" id="3.80.10.10">
    <property type="entry name" value="Ribonuclease Inhibitor"/>
    <property type="match status" value="1"/>
</dbReference>
<dbReference type="SUPFAM" id="SSF46626">
    <property type="entry name" value="Cytochrome c"/>
    <property type="match status" value="1"/>
</dbReference>
<evidence type="ECO:0000256" key="1">
    <source>
        <dbReference type="SAM" id="Phobius"/>
    </source>
</evidence>
<evidence type="ECO:0000313" key="4">
    <source>
        <dbReference type="Proteomes" id="UP000184406"/>
    </source>
</evidence>
<feature type="transmembrane region" description="Helical" evidence="1">
    <location>
        <begin position="43"/>
        <end position="64"/>
    </location>
</feature>
<feature type="transmembrane region" description="Helical" evidence="1">
    <location>
        <begin position="130"/>
        <end position="150"/>
    </location>
</feature>
<evidence type="ECO:0000313" key="3">
    <source>
        <dbReference type="EMBL" id="SHE72994.1"/>
    </source>
</evidence>
<dbReference type="InterPro" id="IPR036909">
    <property type="entry name" value="Cyt_c-like_dom_sf"/>
</dbReference>
<feature type="domain" description="Cytochrome C Planctomycete-type" evidence="2">
    <location>
        <begin position="190"/>
        <end position="249"/>
    </location>
</feature>
<organism evidence="3 4">
    <name type="scientific">Arenibacter palladensis</name>
    <dbReference type="NCBI Taxonomy" id="237373"/>
    <lineage>
        <taxon>Bacteria</taxon>
        <taxon>Pseudomonadati</taxon>
        <taxon>Bacteroidota</taxon>
        <taxon>Flavobacteriia</taxon>
        <taxon>Flavobacteriales</taxon>
        <taxon>Flavobacteriaceae</taxon>
        <taxon>Arenibacter</taxon>
    </lineage>
</organism>
<keyword evidence="1" id="KW-0472">Membrane</keyword>
<dbReference type="RefSeq" id="WP_072860660.1">
    <property type="nucleotide sequence ID" value="NZ_FQUX01000001.1"/>
</dbReference>
<feature type="transmembrane region" description="Helical" evidence="1">
    <location>
        <begin position="71"/>
        <end position="90"/>
    </location>
</feature>
<dbReference type="EMBL" id="FQUX01000001">
    <property type="protein sequence ID" value="SHE72994.1"/>
    <property type="molecule type" value="Genomic_DNA"/>
</dbReference>
<dbReference type="PANTHER" id="PTHR35889">
    <property type="entry name" value="CYCLOINULO-OLIGOSACCHARIDE FRUCTANOTRANSFERASE-RELATED"/>
    <property type="match status" value="1"/>
</dbReference>
<protein>
    <submittedName>
        <fullName evidence="3">Uncharacterized membrane protein</fullName>
    </submittedName>
</protein>